<evidence type="ECO:0000259" key="10">
    <source>
        <dbReference type="SMART" id="SM00278"/>
    </source>
</evidence>
<evidence type="ECO:0000256" key="8">
    <source>
        <dbReference type="ARBA" id="ARBA00023204"/>
    </source>
</evidence>
<dbReference type="STRING" id="29539.SAMN02745716_0571"/>
<dbReference type="InterPro" id="IPR023170">
    <property type="entry name" value="HhH_base_excis_C"/>
</dbReference>
<dbReference type="GO" id="GO:0004519">
    <property type="term" value="F:endonuclease activity"/>
    <property type="evidence" value="ECO:0007669"/>
    <property type="project" value="UniProtKB-KW"/>
</dbReference>
<feature type="domain" description="Helix-hairpin-helix DNA-binding motif class 1" evidence="10">
    <location>
        <begin position="103"/>
        <end position="122"/>
    </location>
</feature>
<dbReference type="InterPro" id="IPR003265">
    <property type="entry name" value="HhH-GPD_domain"/>
</dbReference>
<dbReference type="GO" id="GO:0016798">
    <property type="term" value="F:hydrolase activity, acting on glycosyl bonds"/>
    <property type="evidence" value="ECO:0007669"/>
    <property type="project" value="UniProtKB-KW"/>
</dbReference>
<feature type="domain" description="Helix-hairpin-helix DNA-binding motif class 1" evidence="10">
    <location>
        <begin position="62"/>
        <end position="81"/>
    </location>
</feature>
<dbReference type="GO" id="GO:0140097">
    <property type="term" value="F:catalytic activity, acting on DNA"/>
    <property type="evidence" value="ECO:0007669"/>
    <property type="project" value="UniProtKB-ARBA"/>
</dbReference>
<dbReference type="SMART" id="SM00525">
    <property type="entry name" value="FES"/>
    <property type="match status" value="1"/>
</dbReference>
<keyword evidence="12" id="KW-0540">Nuclease</keyword>
<reference evidence="13" key="1">
    <citation type="submission" date="2016-10" db="EMBL/GenBank/DDBJ databases">
        <authorList>
            <person name="Varghese N."/>
            <person name="Submissions S."/>
        </authorList>
    </citation>
    <scope>NUCLEOTIDE SEQUENCE [LARGE SCALE GENOMIC DNA]</scope>
    <source>
        <strain evidence="13">ATCC 35263</strain>
    </source>
</reference>
<dbReference type="SMART" id="SM00478">
    <property type="entry name" value="ENDO3c"/>
    <property type="match status" value="1"/>
</dbReference>
<evidence type="ECO:0000256" key="4">
    <source>
        <dbReference type="ARBA" id="ARBA00022763"/>
    </source>
</evidence>
<keyword evidence="6" id="KW-0408">Iron</keyword>
<dbReference type="GO" id="GO:0003677">
    <property type="term" value="F:DNA binding"/>
    <property type="evidence" value="ECO:0007669"/>
    <property type="project" value="InterPro"/>
</dbReference>
<keyword evidence="4" id="KW-0227">DNA damage</keyword>
<keyword evidence="5" id="KW-0378">Hydrolase</keyword>
<dbReference type="PROSITE" id="PS00764">
    <property type="entry name" value="ENDONUCLEASE_III_1"/>
    <property type="match status" value="1"/>
</dbReference>
<dbReference type="InterPro" id="IPR003583">
    <property type="entry name" value="Hlx-hairpin-Hlx_DNA-bd_motif"/>
</dbReference>
<dbReference type="PANTHER" id="PTHR47203:SF1">
    <property type="entry name" value="HYPOTHETICAL BASE EXCISION DNA REPAIR PROTEIN (EUROFUNG)"/>
    <property type="match status" value="1"/>
</dbReference>
<dbReference type="InterPro" id="IPR003651">
    <property type="entry name" value="Endonuclease3_FeS-loop_motif"/>
</dbReference>
<proteinExistence type="inferred from homology"/>
<organism evidence="12 13">
    <name type="scientific">Thermoleophilum album</name>
    <dbReference type="NCBI Taxonomy" id="29539"/>
    <lineage>
        <taxon>Bacteria</taxon>
        <taxon>Bacillati</taxon>
        <taxon>Actinomycetota</taxon>
        <taxon>Thermoleophilia</taxon>
        <taxon>Thermoleophilales</taxon>
        <taxon>Thermoleophilaceae</taxon>
        <taxon>Thermoleophilum</taxon>
    </lineage>
</organism>
<dbReference type="GO" id="GO:0051539">
    <property type="term" value="F:4 iron, 4 sulfur cluster binding"/>
    <property type="evidence" value="ECO:0007669"/>
    <property type="project" value="InterPro"/>
</dbReference>
<comment type="cofactor">
    <cofactor evidence="1">
        <name>[4Fe-4S] cluster</name>
        <dbReference type="ChEBI" id="CHEBI:49883"/>
    </cofactor>
</comment>
<dbReference type="AlphaFoldDB" id="A0A1H6FL15"/>
<accession>A0A1H6FL15</accession>
<feature type="domain" description="HhH-GPD" evidence="11">
    <location>
        <begin position="27"/>
        <end position="180"/>
    </location>
</feature>
<sequence length="210" mass="23931">MRLRCLYGAPRLRKHERPLDELVLTVLSQNTSDRNRDLAYARLRERFSDWRAVREAPVEEVEDAIRCGGLAPTKARRIKAILERLGDDDLRWLADAPLQRAREFLCELPGIGRKTAACVLLFAFGRPEVPIDTHVHRVATRLGLLPQRVGLEEAHDLALRYTADFDPYEFHVLLIRHGRRLCAARRPACERCPVADLCPSSRALAPARGR</sequence>
<evidence type="ECO:0000313" key="13">
    <source>
        <dbReference type="Proteomes" id="UP000222056"/>
    </source>
</evidence>
<dbReference type="SMART" id="SM00278">
    <property type="entry name" value="HhH1"/>
    <property type="match status" value="2"/>
</dbReference>
<evidence type="ECO:0000256" key="9">
    <source>
        <dbReference type="ARBA" id="ARBA00023295"/>
    </source>
</evidence>
<protein>
    <submittedName>
        <fullName evidence="12">Endonuclease-3</fullName>
    </submittedName>
</protein>
<keyword evidence="7" id="KW-0411">Iron-sulfur</keyword>
<dbReference type="PANTHER" id="PTHR47203">
    <property type="match status" value="1"/>
</dbReference>
<evidence type="ECO:0000256" key="1">
    <source>
        <dbReference type="ARBA" id="ARBA00001966"/>
    </source>
</evidence>
<evidence type="ECO:0000256" key="2">
    <source>
        <dbReference type="ARBA" id="ARBA00008343"/>
    </source>
</evidence>
<dbReference type="GO" id="GO:0046872">
    <property type="term" value="F:metal ion binding"/>
    <property type="evidence" value="ECO:0007669"/>
    <property type="project" value="UniProtKB-KW"/>
</dbReference>
<dbReference type="EMBL" id="FNWJ01000001">
    <property type="protein sequence ID" value="SEH10838.1"/>
    <property type="molecule type" value="Genomic_DNA"/>
</dbReference>
<dbReference type="Pfam" id="PF10576">
    <property type="entry name" value="EndIII_4Fe-2S"/>
    <property type="match status" value="1"/>
</dbReference>
<evidence type="ECO:0000256" key="3">
    <source>
        <dbReference type="ARBA" id="ARBA00022723"/>
    </source>
</evidence>
<keyword evidence="8" id="KW-0234">DNA repair</keyword>
<evidence type="ECO:0000256" key="6">
    <source>
        <dbReference type="ARBA" id="ARBA00023004"/>
    </source>
</evidence>
<name>A0A1H6FL15_THEAL</name>
<keyword evidence="12" id="KW-0255">Endonuclease</keyword>
<keyword evidence="3" id="KW-0479">Metal-binding</keyword>
<gene>
    <name evidence="12" type="ORF">SAMN02745716_0571</name>
</gene>
<evidence type="ECO:0000256" key="5">
    <source>
        <dbReference type="ARBA" id="ARBA00022801"/>
    </source>
</evidence>
<evidence type="ECO:0000256" key="7">
    <source>
        <dbReference type="ARBA" id="ARBA00023014"/>
    </source>
</evidence>
<dbReference type="Gene3D" id="1.10.1670.10">
    <property type="entry name" value="Helix-hairpin-Helix base-excision DNA repair enzymes (C-terminal)"/>
    <property type="match status" value="1"/>
</dbReference>
<evidence type="ECO:0000259" key="11">
    <source>
        <dbReference type="SMART" id="SM00478"/>
    </source>
</evidence>
<evidence type="ECO:0000313" key="12">
    <source>
        <dbReference type="EMBL" id="SEH10838.1"/>
    </source>
</evidence>
<dbReference type="InterPro" id="IPR004035">
    <property type="entry name" value="Endouclease-III_FeS-bd_BS"/>
</dbReference>
<dbReference type="GO" id="GO:0006284">
    <property type="term" value="P:base-excision repair"/>
    <property type="evidence" value="ECO:0007669"/>
    <property type="project" value="InterPro"/>
</dbReference>
<dbReference type="SUPFAM" id="SSF48150">
    <property type="entry name" value="DNA-glycosylase"/>
    <property type="match status" value="1"/>
</dbReference>
<dbReference type="InterPro" id="IPR011257">
    <property type="entry name" value="DNA_glycosylase"/>
</dbReference>
<keyword evidence="13" id="KW-1185">Reference proteome</keyword>
<dbReference type="Proteomes" id="UP000222056">
    <property type="component" value="Unassembled WGS sequence"/>
</dbReference>
<dbReference type="CDD" id="cd00056">
    <property type="entry name" value="ENDO3c"/>
    <property type="match status" value="1"/>
</dbReference>
<dbReference type="PIRSF" id="PIRSF001435">
    <property type="entry name" value="Nth"/>
    <property type="match status" value="1"/>
</dbReference>
<keyword evidence="9" id="KW-0326">Glycosidase</keyword>
<dbReference type="Pfam" id="PF00730">
    <property type="entry name" value="HhH-GPD"/>
    <property type="match status" value="1"/>
</dbReference>
<dbReference type="Gene3D" id="1.10.340.30">
    <property type="entry name" value="Hypothetical protein, domain 2"/>
    <property type="match status" value="1"/>
</dbReference>
<comment type="similarity">
    <text evidence="2">Belongs to the Nth/MutY family.</text>
</comment>